<proteinExistence type="inferred from homology"/>
<dbReference type="Gene3D" id="1.10.10.10">
    <property type="entry name" value="Winged helix-like DNA-binding domain superfamily/Winged helix DNA-binding domain"/>
    <property type="match status" value="1"/>
</dbReference>
<keyword evidence="5 6" id="KW-0804">Transcription</keyword>
<dbReference type="SUPFAM" id="SSF88659">
    <property type="entry name" value="Sigma3 and sigma4 domains of RNA polymerase sigma factors"/>
    <property type="match status" value="1"/>
</dbReference>
<reference evidence="9 10" key="1">
    <citation type="submission" date="2019-01" db="EMBL/GenBank/DDBJ databases">
        <title>Filimonas sp. strain TTM-71.</title>
        <authorList>
            <person name="Chen W.-M."/>
        </authorList>
    </citation>
    <scope>NUCLEOTIDE SEQUENCE [LARGE SCALE GENOMIC DNA]</scope>
    <source>
        <strain evidence="9 10">TTM-71</strain>
    </source>
</reference>
<keyword evidence="2 6" id="KW-0805">Transcription regulation</keyword>
<protein>
    <recommendedName>
        <fullName evidence="6">RNA polymerase sigma factor</fullName>
    </recommendedName>
</protein>
<keyword evidence="3 6" id="KW-0731">Sigma factor</keyword>
<keyword evidence="10" id="KW-1185">Reference proteome</keyword>
<evidence type="ECO:0000256" key="2">
    <source>
        <dbReference type="ARBA" id="ARBA00023015"/>
    </source>
</evidence>
<dbReference type="InterPro" id="IPR007627">
    <property type="entry name" value="RNA_pol_sigma70_r2"/>
</dbReference>
<dbReference type="Pfam" id="PF04542">
    <property type="entry name" value="Sigma70_r2"/>
    <property type="match status" value="1"/>
</dbReference>
<dbReference type="Proteomes" id="UP000290545">
    <property type="component" value="Unassembled WGS sequence"/>
</dbReference>
<evidence type="ECO:0000313" key="10">
    <source>
        <dbReference type="Proteomes" id="UP000290545"/>
    </source>
</evidence>
<dbReference type="AlphaFoldDB" id="A0A4Q1D9W9"/>
<organism evidence="9 10">
    <name type="scientific">Filimonas effusa</name>
    <dbReference type="NCBI Taxonomy" id="2508721"/>
    <lineage>
        <taxon>Bacteria</taxon>
        <taxon>Pseudomonadati</taxon>
        <taxon>Bacteroidota</taxon>
        <taxon>Chitinophagia</taxon>
        <taxon>Chitinophagales</taxon>
        <taxon>Chitinophagaceae</taxon>
        <taxon>Filimonas</taxon>
    </lineage>
</organism>
<evidence type="ECO:0000256" key="6">
    <source>
        <dbReference type="RuleBase" id="RU000716"/>
    </source>
</evidence>
<dbReference type="PANTHER" id="PTHR43133">
    <property type="entry name" value="RNA POLYMERASE ECF-TYPE SIGMA FACTO"/>
    <property type="match status" value="1"/>
</dbReference>
<dbReference type="Gene3D" id="1.10.1740.10">
    <property type="match status" value="1"/>
</dbReference>
<dbReference type="OrthoDB" id="799938at2"/>
<dbReference type="PROSITE" id="PS01063">
    <property type="entry name" value="SIGMA70_ECF"/>
    <property type="match status" value="1"/>
</dbReference>
<dbReference type="InterPro" id="IPR013249">
    <property type="entry name" value="RNA_pol_sigma70_r4_t2"/>
</dbReference>
<dbReference type="Pfam" id="PF08281">
    <property type="entry name" value="Sigma70_r4_2"/>
    <property type="match status" value="1"/>
</dbReference>
<dbReference type="GO" id="GO:0006352">
    <property type="term" value="P:DNA-templated transcription initiation"/>
    <property type="evidence" value="ECO:0007669"/>
    <property type="project" value="InterPro"/>
</dbReference>
<evidence type="ECO:0000259" key="8">
    <source>
        <dbReference type="Pfam" id="PF08281"/>
    </source>
</evidence>
<dbReference type="InterPro" id="IPR036388">
    <property type="entry name" value="WH-like_DNA-bd_sf"/>
</dbReference>
<dbReference type="InterPro" id="IPR013324">
    <property type="entry name" value="RNA_pol_sigma_r3/r4-like"/>
</dbReference>
<comment type="similarity">
    <text evidence="1 6">Belongs to the sigma-70 factor family. ECF subfamily.</text>
</comment>
<dbReference type="EMBL" id="SDHZ01000001">
    <property type="protein sequence ID" value="RXK86161.1"/>
    <property type="molecule type" value="Genomic_DNA"/>
</dbReference>
<dbReference type="InterPro" id="IPR014284">
    <property type="entry name" value="RNA_pol_sigma-70_dom"/>
</dbReference>
<evidence type="ECO:0000256" key="5">
    <source>
        <dbReference type="ARBA" id="ARBA00023163"/>
    </source>
</evidence>
<dbReference type="GO" id="GO:0016987">
    <property type="term" value="F:sigma factor activity"/>
    <property type="evidence" value="ECO:0007669"/>
    <property type="project" value="UniProtKB-KW"/>
</dbReference>
<sequence>MAEGNEQAFTRLFMHHRGKIYATTLRLTNSRQMAEEILQDVFLKIWLRRKELEVVVNFEAYLHTIARRAAYRGLKQLAAQRHSPGTDAGEQAFHITGEHIFTFKQYNNVLRQAIQKLPPRQQETYLLIRESGLKREEVAAKLDVSPETVKYNLDEATKKVRAYFMAHTDLLPVLVILAGSLKKFS</sequence>
<evidence type="ECO:0000256" key="1">
    <source>
        <dbReference type="ARBA" id="ARBA00010641"/>
    </source>
</evidence>
<dbReference type="PANTHER" id="PTHR43133:SF46">
    <property type="entry name" value="RNA POLYMERASE SIGMA-70 FACTOR ECF SUBFAMILY"/>
    <property type="match status" value="1"/>
</dbReference>
<keyword evidence="4 6" id="KW-0238">DNA-binding</keyword>
<name>A0A4Q1D9W9_9BACT</name>
<evidence type="ECO:0000259" key="7">
    <source>
        <dbReference type="Pfam" id="PF04542"/>
    </source>
</evidence>
<dbReference type="GO" id="GO:0003677">
    <property type="term" value="F:DNA binding"/>
    <property type="evidence" value="ECO:0007669"/>
    <property type="project" value="UniProtKB-KW"/>
</dbReference>
<dbReference type="InterPro" id="IPR039425">
    <property type="entry name" value="RNA_pol_sigma-70-like"/>
</dbReference>
<dbReference type="NCBIfam" id="TIGR02937">
    <property type="entry name" value="sigma70-ECF"/>
    <property type="match status" value="1"/>
</dbReference>
<feature type="domain" description="RNA polymerase sigma factor 70 region 4 type 2" evidence="8">
    <location>
        <begin position="109"/>
        <end position="158"/>
    </location>
</feature>
<dbReference type="RefSeq" id="WP_129001911.1">
    <property type="nucleotide sequence ID" value="NZ_SDHZ01000001.1"/>
</dbReference>
<dbReference type="InterPro" id="IPR013325">
    <property type="entry name" value="RNA_pol_sigma_r2"/>
</dbReference>
<dbReference type="InterPro" id="IPR000838">
    <property type="entry name" value="RNA_pol_sigma70_ECF_CS"/>
</dbReference>
<accession>A0A4Q1D9W9</accession>
<dbReference type="SUPFAM" id="SSF88946">
    <property type="entry name" value="Sigma2 domain of RNA polymerase sigma factors"/>
    <property type="match status" value="1"/>
</dbReference>
<comment type="caution">
    <text evidence="9">The sequence shown here is derived from an EMBL/GenBank/DDBJ whole genome shotgun (WGS) entry which is preliminary data.</text>
</comment>
<evidence type="ECO:0000313" key="9">
    <source>
        <dbReference type="EMBL" id="RXK86161.1"/>
    </source>
</evidence>
<evidence type="ECO:0000256" key="4">
    <source>
        <dbReference type="ARBA" id="ARBA00023125"/>
    </source>
</evidence>
<feature type="domain" description="RNA polymerase sigma-70 region 2" evidence="7">
    <location>
        <begin position="12"/>
        <end position="77"/>
    </location>
</feature>
<evidence type="ECO:0000256" key="3">
    <source>
        <dbReference type="ARBA" id="ARBA00023082"/>
    </source>
</evidence>
<gene>
    <name evidence="9" type="ORF">ESB13_04945</name>
</gene>